<feature type="domain" description="Nudix hydrolase" evidence="11">
    <location>
        <begin position="259"/>
        <end position="393"/>
    </location>
</feature>
<keyword evidence="7" id="KW-0460">Magnesium</keyword>
<dbReference type="InterPro" id="IPR050241">
    <property type="entry name" value="NAD-cap_RNA_hydrolase_NudC"/>
</dbReference>
<dbReference type="GO" id="GO:0046872">
    <property type="term" value="F:metal ion binding"/>
    <property type="evidence" value="ECO:0007669"/>
    <property type="project" value="UniProtKB-KW"/>
</dbReference>
<dbReference type="GO" id="GO:0035529">
    <property type="term" value="F:NADH pyrophosphatase activity"/>
    <property type="evidence" value="ECO:0007669"/>
    <property type="project" value="TreeGrafter"/>
</dbReference>
<evidence type="ECO:0000256" key="8">
    <source>
        <dbReference type="ARBA" id="ARBA00023027"/>
    </source>
</evidence>
<comment type="cofactor">
    <cofactor evidence="1">
        <name>Mg(2+)</name>
        <dbReference type="ChEBI" id="CHEBI:18420"/>
    </cofactor>
</comment>
<dbReference type="GO" id="GO:0006742">
    <property type="term" value="P:NADP+ catabolic process"/>
    <property type="evidence" value="ECO:0007669"/>
    <property type="project" value="TreeGrafter"/>
</dbReference>
<reference evidence="12" key="2">
    <citation type="submission" date="2021-04" db="EMBL/GenBank/DDBJ databases">
        <authorList>
            <person name="Gilroy R."/>
        </authorList>
    </citation>
    <scope>NUCLEOTIDE SEQUENCE</scope>
    <source>
        <strain evidence="12">ChiHjej12B11-9195</strain>
    </source>
</reference>
<proteinExistence type="inferred from homology"/>
<evidence type="ECO:0000256" key="1">
    <source>
        <dbReference type="ARBA" id="ARBA00001946"/>
    </source>
</evidence>
<dbReference type="InterPro" id="IPR000086">
    <property type="entry name" value="NUDIX_hydrolase_dom"/>
</dbReference>
<dbReference type="CDD" id="cd03429">
    <property type="entry name" value="NUDIX_NADH_pyrophosphatase_Nudt13"/>
    <property type="match status" value="1"/>
</dbReference>
<dbReference type="InterPro" id="IPR049734">
    <property type="entry name" value="NudC-like_C"/>
</dbReference>
<comment type="catalytic activity">
    <reaction evidence="9">
        <text>a 5'-end NAD(+)-phospho-ribonucleoside in mRNA + H2O = a 5'-end phospho-adenosine-phospho-ribonucleoside in mRNA + beta-nicotinamide D-ribonucleotide + 2 H(+)</text>
        <dbReference type="Rhea" id="RHEA:60876"/>
        <dbReference type="Rhea" id="RHEA-COMP:15698"/>
        <dbReference type="Rhea" id="RHEA-COMP:15719"/>
        <dbReference type="ChEBI" id="CHEBI:14649"/>
        <dbReference type="ChEBI" id="CHEBI:15377"/>
        <dbReference type="ChEBI" id="CHEBI:15378"/>
        <dbReference type="ChEBI" id="CHEBI:144029"/>
        <dbReference type="ChEBI" id="CHEBI:144051"/>
    </reaction>
    <physiologicalReaction direction="left-to-right" evidence="9">
        <dbReference type="Rhea" id="RHEA:60877"/>
    </physiologicalReaction>
</comment>
<evidence type="ECO:0000256" key="9">
    <source>
        <dbReference type="ARBA" id="ARBA00023679"/>
    </source>
</evidence>
<dbReference type="PROSITE" id="PS51462">
    <property type="entry name" value="NUDIX"/>
    <property type="match status" value="1"/>
</dbReference>
<dbReference type="InterPro" id="IPR020084">
    <property type="entry name" value="NUDIX_hydrolase_CS"/>
</dbReference>
<evidence type="ECO:0000256" key="7">
    <source>
        <dbReference type="ARBA" id="ARBA00022842"/>
    </source>
</evidence>
<comment type="caution">
    <text evidence="12">The sequence shown here is derived from an EMBL/GenBank/DDBJ whole genome shotgun (WGS) entry which is preliminary data.</text>
</comment>
<dbReference type="Proteomes" id="UP000824134">
    <property type="component" value="Unassembled WGS sequence"/>
</dbReference>
<dbReference type="GO" id="GO:0019677">
    <property type="term" value="P:NAD+ catabolic process"/>
    <property type="evidence" value="ECO:0007669"/>
    <property type="project" value="TreeGrafter"/>
</dbReference>
<comment type="cofactor">
    <cofactor evidence="2">
        <name>Zn(2+)</name>
        <dbReference type="ChEBI" id="CHEBI:29105"/>
    </cofactor>
</comment>
<dbReference type="SUPFAM" id="SSF55811">
    <property type="entry name" value="Nudix"/>
    <property type="match status" value="1"/>
</dbReference>
<evidence type="ECO:0000256" key="6">
    <source>
        <dbReference type="ARBA" id="ARBA00022801"/>
    </source>
</evidence>
<sequence>MTNLSASSSQDDTDAAPGTSGRGWFSPLGRLPLTTDRVRTSGSVRERPGFFAHLGQALTGRQDTTDRTPSDLYPWFLSPALLAVDRGKVLVHKTDQGLEPLDLAQVFNLQAEAVLDYTSRDRHQHPTLIFAGSRVAASAPGQKGEATEQPVLVILADFDRFLDLGESPLNLQGFENQEQTLAEVVAARSGGEWVNIRDYAAYAYEGQGAAFAWGEVLAAAASLSAWHASSGFDARTGTPTFATRGGWVRVTEEGRELFPRTDSAVITAVTAEIGGESKILLGQARAWGKGRFSTFAGFLESGEALETAVLREVYEECGGLITSLKYLGSQPWPFPRSLMCGYLAEISNPDQVEADGAEIEEIRWFSRLELLDAHRSGAVQLPGPSSISRRLIEFWLGQPLGPAGRVD</sequence>
<evidence type="ECO:0000313" key="12">
    <source>
        <dbReference type="EMBL" id="HIY94930.1"/>
    </source>
</evidence>
<feature type="region of interest" description="Disordered" evidence="10">
    <location>
        <begin position="1"/>
        <end position="28"/>
    </location>
</feature>
<keyword evidence="5" id="KW-0479">Metal-binding</keyword>
<evidence type="ECO:0000256" key="5">
    <source>
        <dbReference type="ARBA" id="ARBA00022723"/>
    </source>
</evidence>
<dbReference type="InterPro" id="IPR015797">
    <property type="entry name" value="NUDIX_hydrolase-like_dom_sf"/>
</dbReference>
<dbReference type="Pfam" id="PF00293">
    <property type="entry name" value="NUDIX"/>
    <property type="match status" value="1"/>
</dbReference>
<dbReference type="PANTHER" id="PTHR42904">
    <property type="entry name" value="NUDIX HYDROLASE, NUDC SUBFAMILY"/>
    <property type="match status" value="1"/>
</dbReference>
<dbReference type="Gene3D" id="3.90.79.10">
    <property type="entry name" value="Nucleoside Triphosphate Pyrophosphohydrolase"/>
    <property type="match status" value="1"/>
</dbReference>
<dbReference type="PANTHER" id="PTHR42904:SF6">
    <property type="entry name" value="NAD-CAPPED RNA HYDROLASE NUDT12"/>
    <property type="match status" value="1"/>
</dbReference>
<reference evidence="12" key="1">
    <citation type="journal article" date="2021" name="PeerJ">
        <title>Extensive microbial diversity within the chicken gut microbiome revealed by metagenomics and culture.</title>
        <authorList>
            <person name="Gilroy R."/>
            <person name="Ravi A."/>
            <person name="Getino M."/>
            <person name="Pursley I."/>
            <person name="Horton D.L."/>
            <person name="Alikhan N.F."/>
            <person name="Baker D."/>
            <person name="Gharbi K."/>
            <person name="Hall N."/>
            <person name="Watson M."/>
            <person name="Adriaenssens E.M."/>
            <person name="Foster-Nyarko E."/>
            <person name="Jarju S."/>
            <person name="Secka A."/>
            <person name="Antonio M."/>
            <person name="Oren A."/>
            <person name="Chaudhuri R.R."/>
            <person name="La Ragione R."/>
            <person name="Hildebrand F."/>
            <person name="Pallen M.J."/>
        </authorList>
    </citation>
    <scope>NUCLEOTIDE SEQUENCE</scope>
    <source>
        <strain evidence="12">ChiHjej12B11-9195</strain>
    </source>
</reference>
<evidence type="ECO:0000256" key="2">
    <source>
        <dbReference type="ARBA" id="ARBA00001947"/>
    </source>
</evidence>
<dbReference type="PROSITE" id="PS00893">
    <property type="entry name" value="NUDIX_BOX"/>
    <property type="match status" value="1"/>
</dbReference>
<dbReference type="NCBIfam" id="NF001299">
    <property type="entry name" value="PRK00241.1"/>
    <property type="match status" value="1"/>
</dbReference>
<evidence type="ECO:0000256" key="3">
    <source>
        <dbReference type="ARBA" id="ARBA00009595"/>
    </source>
</evidence>
<evidence type="ECO:0000256" key="4">
    <source>
        <dbReference type="ARBA" id="ARBA00012381"/>
    </source>
</evidence>
<evidence type="ECO:0000313" key="13">
    <source>
        <dbReference type="Proteomes" id="UP000824134"/>
    </source>
</evidence>
<keyword evidence="8" id="KW-0520">NAD</keyword>
<dbReference type="GO" id="GO:0005829">
    <property type="term" value="C:cytosol"/>
    <property type="evidence" value="ECO:0007669"/>
    <property type="project" value="TreeGrafter"/>
</dbReference>
<name>A0A9D1ZSG7_9MICC</name>
<gene>
    <name evidence="12" type="primary">nudC</name>
    <name evidence="12" type="ORF">H9821_04605</name>
</gene>
<dbReference type="EMBL" id="DXCN01000038">
    <property type="protein sequence ID" value="HIY94930.1"/>
    <property type="molecule type" value="Genomic_DNA"/>
</dbReference>
<comment type="similarity">
    <text evidence="3">Belongs to the Nudix hydrolase family. NudC subfamily.</text>
</comment>
<keyword evidence="6 12" id="KW-0378">Hydrolase</keyword>
<accession>A0A9D1ZSG7</accession>
<dbReference type="EC" id="3.6.1.22" evidence="4"/>
<evidence type="ECO:0000259" key="11">
    <source>
        <dbReference type="PROSITE" id="PS51462"/>
    </source>
</evidence>
<protein>
    <recommendedName>
        <fullName evidence="4">NAD(+) diphosphatase</fullName>
        <ecNumber evidence="4">3.6.1.22</ecNumber>
    </recommendedName>
</protein>
<dbReference type="AlphaFoldDB" id="A0A9D1ZSG7"/>
<organism evidence="12 13">
    <name type="scientific">Candidatus Rothia avicola</name>
    <dbReference type="NCBI Taxonomy" id="2840478"/>
    <lineage>
        <taxon>Bacteria</taxon>
        <taxon>Bacillati</taxon>
        <taxon>Actinomycetota</taxon>
        <taxon>Actinomycetes</taxon>
        <taxon>Micrococcales</taxon>
        <taxon>Micrococcaceae</taxon>
        <taxon>Rothia</taxon>
    </lineage>
</organism>
<evidence type="ECO:0000256" key="10">
    <source>
        <dbReference type="SAM" id="MobiDB-lite"/>
    </source>
</evidence>
<feature type="compositionally biased region" description="Low complexity" evidence="10">
    <location>
        <begin position="1"/>
        <end position="10"/>
    </location>
</feature>